<dbReference type="NCBIfam" id="NF041728">
    <property type="entry name" value="BPSL0761_fam"/>
    <property type="match status" value="1"/>
</dbReference>
<comment type="caution">
    <text evidence="1">The sequence shown here is derived from an EMBL/GenBank/DDBJ whole genome shotgun (WGS) entry which is preliminary data.</text>
</comment>
<organism evidence="1 2">
    <name type="scientific">Pseudomonas amygdali pv. mori</name>
    <dbReference type="NCBI Taxonomy" id="34065"/>
    <lineage>
        <taxon>Bacteria</taxon>
        <taxon>Pseudomonadati</taxon>
        <taxon>Pseudomonadota</taxon>
        <taxon>Gammaproteobacteria</taxon>
        <taxon>Pseudomonadales</taxon>
        <taxon>Pseudomonadaceae</taxon>
        <taxon>Pseudomonas</taxon>
        <taxon>Pseudomonas amygdali</taxon>
    </lineage>
</organism>
<dbReference type="InterPro" id="IPR049723">
    <property type="entry name" value="BPSL0761-like"/>
</dbReference>
<dbReference type="EMBL" id="RBTD01000224">
    <property type="protein sequence ID" value="RMT20304.1"/>
    <property type="molecule type" value="Genomic_DNA"/>
</dbReference>
<evidence type="ECO:0000313" key="1">
    <source>
        <dbReference type="EMBL" id="RMT20304.1"/>
    </source>
</evidence>
<gene>
    <name evidence="1" type="ORF">ALP52_01151</name>
</gene>
<sequence>MRVQEYEKSAMTMPSERTRSIIQTREFLVDLSRDKTLPEALRTEARRLLRHYPTADEVLLAGKVEEQREVGLPWVFLSSRID</sequence>
<evidence type="ECO:0000313" key="2">
    <source>
        <dbReference type="Proteomes" id="UP000276194"/>
    </source>
</evidence>
<protein>
    <submittedName>
        <fullName evidence="1">Uncharacterized protein</fullName>
    </submittedName>
</protein>
<reference evidence="1 2" key="1">
    <citation type="submission" date="2018-08" db="EMBL/GenBank/DDBJ databases">
        <title>Recombination of ecologically and evolutionarily significant loci maintains genetic cohesion in the Pseudomonas syringae species complex.</title>
        <authorList>
            <person name="Dillon M."/>
            <person name="Thakur S."/>
            <person name="Almeida R.N.D."/>
            <person name="Weir B.S."/>
            <person name="Guttman D.S."/>
        </authorList>
    </citation>
    <scope>NUCLEOTIDE SEQUENCE [LARGE SCALE GENOMIC DNA]</scope>
    <source>
        <strain evidence="1 2">ICMP 6941</strain>
    </source>
</reference>
<proteinExistence type="predicted"/>
<dbReference type="AlphaFoldDB" id="A0A3M5JBJ3"/>
<dbReference type="Proteomes" id="UP000276194">
    <property type="component" value="Unassembled WGS sequence"/>
</dbReference>
<name>A0A3M5JBJ3_PSEA0</name>
<accession>A0A3M5JBJ3</accession>